<dbReference type="EMBL" id="CP001615">
    <property type="protein sequence ID" value="ACQ70003.1"/>
    <property type="molecule type" value="Genomic_DNA"/>
</dbReference>
<accession>C4L6H2</accession>
<proteinExistence type="predicted"/>
<evidence type="ECO:0000313" key="2">
    <source>
        <dbReference type="Proteomes" id="UP000000716"/>
    </source>
</evidence>
<dbReference type="STRING" id="360911.EAT1b_1075"/>
<protein>
    <submittedName>
        <fullName evidence="1">Uncharacterized protein</fullName>
    </submittedName>
</protein>
<gene>
    <name evidence="1" type="ordered locus">EAT1b_1075</name>
</gene>
<sequence>MLTYRPSAGPCLEPQPLLNATLKLIPRDGYVTEMTIRFFEDGTVSRTTAFRHAESRDPWTLPKTKHERFDSEEGMILYQRLLSLNTPTWKKYYRHYDQIMDGTEWNLTIENQQGGRCEYGGDMIFPPEWNETRTLFGLEPLPSNYEYILSD</sequence>
<organism evidence="1 2">
    <name type="scientific">Exiguobacterium sp. (strain ATCC BAA-1283 / AT1b)</name>
    <dbReference type="NCBI Taxonomy" id="360911"/>
    <lineage>
        <taxon>Bacteria</taxon>
        <taxon>Bacillati</taxon>
        <taxon>Bacillota</taxon>
        <taxon>Bacilli</taxon>
        <taxon>Bacillales</taxon>
        <taxon>Bacillales Family XII. Incertae Sedis</taxon>
        <taxon>Exiguobacterium</taxon>
    </lineage>
</organism>
<evidence type="ECO:0000313" key="1">
    <source>
        <dbReference type="EMBL" id="ACQ70003.1"/>
    </source>
</evidence>
<dbReference type="AlphaFoldDB" id="C4L6H2"/>
<name>C4L6H2_EXISA</name>
<dbReference type="HOGENOM" id="CLU_1728655_0_0_9"/>
<dbReference type="Proteomes" id="UP000000716">
    <property type="component" value="Chromosome"/>
</dbReference>
<reference evidence="1 2" key="1">
    <citation type="journal article" date="2011" name="J. Bacteriol.">
        <title>Complete genome sequence of the Thermophilic Bacterium Exiguobacterium sp. AT1b.</title>
        <authorList>
            <person name="Vishnivetskaya T.A."/>
            <person name="Lucas S."/>
            <person name="Copeland A."/>
            <person name="Lapidus A."/>
            <person name="Glavina Del Rio T."/>
            <person name="Dalin E."/>
            <person name="Tice H."/>
            <person name="Bruce D.C."/>
            <person name="Goodwin L.A."/>
            <person name="Pitluck S."/>
            <person name="Saunders E."/>
            <person name="Brettin T."/>
            <person name="Detter C."/>
            <person name="Han C."/>
            <person name="Larimer F."/>
            <person name="Land M.L."/>
            <person name="Hauser L.J."/>
            <person name="Kyrpides N.C."/>
            <person name="Ovchinnikova G."/>
            <person name="Kathariou S."/>
            <person name="Ramaley R.F."/>
            <person name="Rodrigues D.F."/>
            <person name="Hendrix C."/>
            <person name="Richardson P."/>
            <person name="Tiedje J.M."/>
        </authorList>
    </citation>
    <scope>NUCLEOTIDE SEQUENCE [LARGE SCALE GENOMIC DNA]</scope>
    <source>
        <strain evidence="2">ATCC BAA-1283 / AT1b</strain>
    </source>
</reference>
<keyword evidence="2" id="KW-1185">Reference proteome</keyword>
<dbReference type="KEGG" id="eat:EAT1b_1075"/>